<name>A0A1E5W0M8_9POAL</name>
<feature type="region of interest" description="Disordered" evidence="1">
    <location>
        <begin position="494"/>
        <end position="518"/>
    </location>
</feature>
<evidence type="ECO:0000259" key="2">
    <source>
        <dbReference type="PROSITE" id="PS51840"/>
    </source>
</evidence>
<feature type="compositionally biased region" description="Basic and acidic residues" evidence="1">
    <location>
        <begin position="430"/>
        <end position="444"/>
    </location>
</feature>
<dbReference type="OrthoDB" id="682042at2759"/>
<accession>A0A1E5W0M8</accession>
<evidence type="ECO:0000256" key="1">
    <source>
        <dbReference type="SAM" id="MobiDB-lite"/>
    </source>
</evidence>
<gene>
    <name evidence="3" type="ORF">BAE44_0008070</name>
</gene>
<dbReference type="PROSITE" id="PS51840">
    <property type="entry name" value="C2_NT"/>
    <property type="match status" value="1"/>
</dbReference>
<dbReference type="EMBL" id="LWDX02024517">
    <property type="protein sequence ID" value="OEL30912.1"/>
    <property type="molecule type" value="Genomic_DNA"/>
</dbReference>
<keyword evidence="4" id="KW-1185">Reference proteome</keyword>
<feature type="compositionally biased region" description="Acidic residues" evidence="1">
    <location>
        <begin position="84"/>
        <end position="93"/>
    </location>
</feature>
<proteinExistence type="predicted"/>
<protein>
    <submittedName>
        <fullName evidence="3">Protein PLASTID MOVEMENT IMPAIRED 1</fullName>
    </submittedName>
</protein>
<feature type="region of interest" description="Disordered" evidence="1">
    <location>
        <begin position="357"/>
        <end position="449"/>
    </location>
</feature>
<feature type="compositionally biased region" description="Low complexity" evidence="1">
    <location>
        <begin position="63"/>
        <end position="72"/>
    </location>
</feature>
<dbReference type="AlphaFoldDB" id="A0A1E5W0M8"/>
<feature type="region of interest" description="Disordered" evidence="1">
    <location>
        <begin position="30"/>
        <end position="94"/>
    </location>
</feature>
<dbReference type="PANTHER" id="PTHR33414">
    <property type="entry name" value="PROTEIN PLASTID MOVEMENT IMPAIRED 1-RELATED 1"/>
    <property type="match status" value="1"/>
</dbReference>
<feature type="domain" description="C2 NT-type" evidence="2">
    <location>
        <begin position="129"/>
        <end position="283"/>
    </location>
</feature>
<dbReference type="PANTHER" id="PTHR33414:SF2">
    <property type="entry name" value="PROTEIN PLASTID MOVEMENT IMPAIRED 1"/>
    <property type="match status" value="1"/>
</dbReference>
<sequence>MADDEKSKNQILQALDALSHTLYQARAARRTTSLALPRSADGDSSDDAAGVDVVPPEPRPLSRRLSLMSPFRSRSKVEKHGKDDDEDDDDDNGDAALVKRQSFAAVTPEAAAADEEKKGIWGWKPMRSLSHIGMHRVGCLFSLEVVAAQGLPPSMNGLRLAVAVRRKETRDGALQTMPSRVQKGAADFDETLYVRCHLYCSGGGSTGKPLKFEPRPFLLSAVAVDALELDFGQNAVDFSVFVKEFTEKCQQGECPRQWDLTFPLAGKAKGGDLVLKLTFQIMEDGGLGLVNSQPDGADKTTNSSSSSSFARKLSKSSFSIMSPKMLRSKLSFSPKMGVSTLDLKDIDSFKLDEPTPAAEVKAAQQQKRERKPEEVVKVEQQKETTAQREPEAVVVKEEEQKEPEREPEVAKEEEKKEPENEPVPEEDKEEQPKEPEPEDVKSDDLELPEFEVVDKGIEGQEEMAEAAEKALEATMLGAVSDAAAKSVELPETNVEEVAGESLPLPEQAGDDKAAAAKSPPPLIGWRTIAMIVTPIAVVVSKTLTSAR</sequence>
<evidence type="ECO:0000313" key="4">
    <source>
        <dbReference type="Proteomes" id="UP000095767"/>
    </source>
</evidence>
<comment type="caution">
    <text evidence="3">The sequence shown here is derived from an EMBL/GenBank/DDBJ whole genome shotgun (WGS) entry which is preliminary data.</text>
</comment>
<feature type="compositionally biased region" description="Basic and acidic residues" evidence="1">
    <location>
        <begin position="366"/>
        <end position="419"/>
    </location>
</feature>
<dbReference type="Proteomes" id="UP000095767">
    <property type="component" value="Unassembled WGS sequence"/>
</dbReference>
<evidence type="ECO:0000313" key="3">
    <source>
        <dbReference type="EMBL" id="OEL30912.1"/>
    </source>
</evidence>
<dbReference type="STRING" id="888268.A0A1E5W0M8"/>
<dbReference type="Pfam" id="PF10358">
    <property type="entry name" value="NT-C2"/>
    <property type="match status" value="1"/>
</dbReference>
<dbReference type="InterPro" id="IPR039614">
    <property type="entry name" value="PMI1-like"/>
</dbReference>
<organism evidence="3 4">
    <name type="scientific">Dichanthelium oligosanthes</name>
    <dbReference type="NCBI Taxonomy" id="888268"/>
    <lineage>
        <taxon>Eukaryota</taxon>
        <taxon>Viridiplantae</taxon>
        <taxon>Streptophyta</taxon>
        <taxon>Embryophyta</taxon>
        <taxon>Tracheophyta</taxon>
        <taxon>Spermatophyta</taxon>
        <taxon>Magnoliopsida</taxon>
        <taxon>Liliopsida</taxon>
        <taxon>Poales</taxon>
        <taxon>Poaceae</taxon>
        <taxon>PACMAD clade</taxon>
        <taxon>Panicoideae</taxon>
        <taxon>Panicodae</taxon>
        <taxon>Paniceae</taxon>
        <taxon>Dichantheliinae</taxon>
        <taxon>Dichanthelium</taxon>
    </lineage>
</organism>
<feature type="compositionally biased region" description="Acidic residues" evidence="1">
    <location>
        <begin position="420"/>
        <end position="429"/>
    </location>
</feature>
<dbReference type="InterPro" id="IPR019448">
    <property type="entry name" value="NT-C2"/>
</dbReference>
<reference evidence="3 4" key="1">
    <citation type="submission" date="2016-09" db="EMBL/GenBank/DDBJ databases">
        <title>The draft genome of Dichanthelium oligosanthes: A C3 panicoid grass species.</title>
        <authorList>
            <person name="Studer A.J."/>
            <person name="Schnable J.C."/>
            <person name="Brutnell T.P."/>
        </authorList>
    </citation>
    <scope>NUCLEOTIDE SEQUENCE [LARGE SCALE GENOMIC DNA]</scope>
    <source>
        <strain evidence="4">cv. Kellogg 1175</strain>
        <tissue evidence="3">Leaf</tissue>
    </source>
</reference>